<feature type="compositionally biased region" description="Polar residues" evidence="1">
    <location>
        <begin position="329"/>
        <end position="338"/>
    </location>
</feature>
<reference evidence="2 3" key="1">
    <citation type="journal article" date="2018" name="PLoS Pathog.">
        <title>Evolution of structural diversity of trichothecenes, a family of toxins produced by plant pathogenic and entomopathogenic fungi.</title>
        <authorList>
            <person name="Proctor R.H."/>
            <person name="McCormick S.P."/>
            <person name="Kim H.S."/>
            <person name="Cardoza R.E."/>
            <person name="Stanley A.M."/>
            <person name="Lindo L."/>
            <person name="Kelly A."/>
            <person name="Brown D.W."/>
            <person name="Lee T."/>
            <person name="Vaughan M.M."/>
            <person name="Alexander N.J."/>
            <person name="Busman M."/>
            <person name="Gutierrez S."/>
        </authorList>
    </citation>
    <scope>NUCLEOTIDE SEQUENCE [LARGE SCALE GENOMIC DNA]</scope>
    <source>
        <strain evidence="2 3">NRRL 13405</strain>
    </source>
</reference>
<feature type="region of interest" description="Disordered" evidence="1">
    <location>
        <begin position="248"/>
        <end position="288"/>
    </location>
</feature>
<dbReference type="EMBL" id="PXXK01000761">
    <property type="protein sequence ID" value="RFN42181.1"/>
    <property type="molecule type" value="Genomic_DNA"/>
</dbReference>
<organism evidence="2 3">
    <name type="scientific">Fusarium flagelliforme</name>
    <dbReference type="NCBI Taxonomy" id="2675880"/>
    <lineage>
        <taxon>Eukaryota</taxon>
        <taxon>Fungi</taxon>
        <taxon>Dikarya</taxon>
        <taxon>Ascomycota</taxon>
        <taxon>Pezizomycotina</taxon>
        <taxon>Sordariomycetes</taxon>
        <taxon>Hypocreomycetidae</taxon>
        <taxon>Hypocreales</taxon>
        <taxon>Nectriaceae</taxon>
        <taxon>Fusarium</taxon>
        <taxon>Fusarium incarnatum-equiseti species complex</taxon>
    </lineage>
</organism>
<evidence type="ECO:0000313" key="2">
    <source>
        <dbReference type="EMBL" id="RFN42181.1"/>
    </source>
</evidence>
<dbReference type="AlphaFoldDB" id="A0A395M4V0"/>
<dbReference type="Proteomes" id="UP000265631">
    <property type="component" value="Unassembled WGS sequence"/>
</dbReference>
<keyword evidence="3" id="KW-1185">Reference proteome</keyword>
<feature type="region of interest" description="Disordered" evidence="1">
    <location>
        <begin position="197"/>
        <end position="227"/>
    </location>
</feature>
<accession>A0A395M4V0</accession>
<dbReference type="STRING" id="2594813.A0A395M4V0"/>
<name>A0A395M4V0_9HYPO</name>
<sequence length="338" mass="36781">MSGPAFVVMPVQTGGAQQSEQGSVESHKDSLYKYMNWEDPVRTLGSYLSVLNILFGAHYLPLTQLAVKAGAIIFGVICLTEFVSRKFGPNTFLFRLRSKKYKTVPEHTLNATLRDVHDFIQQAFLSFTSVFWLMKVASPFLLAVLGLTSLYIAPLINSPHGRAVAQDATARGKELANTAAEKGKTLAEDTKFRAAELSSKARESSEGVQQHVGNLTQSRKQTANDLSDQATAENAEKLRDMGVDAISKAPGIAKPSSDDAEQDTCRSPSSNFDGGSDDHRYDTSGAANNVSQFSDDIYNTPRRMAPYSNTVNRIHYPNTTLKNREDVASSMSGQTAGG</sequence>
<evidence type="ECO:0000256" key="1">
    <source>
        <dbReference type="SAM" id="MobiDB-lite"/>
    </source>
</evidence>
<proteinExistence type="predicted"/>
<evidence type="ECO:0000313" key="3">
    <source>
        <dbReference type="Proteomes" id="UP000265631"/>
    </source>
</evidence>
<feature type="compositionally biased region" description="Polar residues" evidence="1">
    <location>
        <begin position="206"/>
        <end position="227"/>
    </location>
</feature>
<protein>
    <submittedName>
        <fullName evidence="2">Reticulon-like protein</fullName>
    </submittedName>
</protein>
<feature type="region of interest" description="Disordered" evidence="1">
    <location>
        <begin position="309"/>
        <end position="338"/>
    </location>
</feature>
<comment type="caution">
    <text evidence="2">The sequence shown here is derived from an EMBL/GenBank/DDBJ whole genome shotgun (WGS) entry which is preliminary data.</text>
</comment>
<feature type="compositionally biased region" description="Polar residues" evidence="1">
    <location>
        <begin position="309"/>
        <end position="321"/>
    </location>
</feature>
<gene>
    <name evidence="2" type="ORF">FIE12Z_12864</name>
</gene>